<evidence type="ECO:0000313" key="4">
    <source>
        <dbReference type="Proteomes" id="UP000740329"/>
    </source>
</evidence>
<evidence type="ECO:0000259" key="2">
    <source>
        <dbReference type="Pfam" id="PF04473"/>
    </source>
</evidence>
<accession>A0A8J7RDG8</accession>
<protein>
    <recommendedName>
        <fullName evidence="2">Transglutaminase-like domain-containing protein</fullName>
    </recommendedName>
</protein>
<name>A0A8J7RDG8_METVO</name>
<feature type="domain" description="Transglutaminase-like" evidence="2">
    <location>
        <begin position="3"/>
        <end position="84"/>
    </location>
</feature>
<sequence>MDILSPNQLLDLKEGVCRDFATFTASQLLKNGYPVYFIYMIYDDKNSHLFVATEINEGGNSQLLAVDKGSDVDYLASYLQKISKPGVDNVVKVMRLTENEEFGTYEFNYEYNISKLNVQKPSKSDLIELNNSLAKKLANNGYNIINLSNMADMGNTTKLQYSYGDILHKFPDYYIDDITMSHVVLANKNKGNYSLNTYWDIKTNKTSIDLYITA</sequence>
<comment type="similarity">
    <text evidence="1">Belongs to the UPF0252 family.</text>
</comment>
<comment type="caution">
    <text evidence="3">The sequence shown here is derived from an EMBL/GenBank/DDBJ whole genome shotgun (WGS) entry which is preliminary data.</text>
</comment>
<proteinExistence type="inferred from homology"/>
<dbReference type="Pfam" id="PF04473">
    <property type="entry name" value="DUF553"/>
    <property type="match status" value="1"/>
</dbReference>
<organism evidence="3 4">
    <name type="scientific">Methanococcus voltae</name>
    <dbReference type="NCBI Taxonomy" id="2188"/>
    <lineage>
        <taxon>Archaea</taxon>
        <taxon>Methanobacteriati</taxon>
        <taxon>Methanobacteriota</taxon>
        <taxon>Methanomada group</taxon>
        <taxon>Methanococci</taxon>
        <taxon>Methanococcales</taxon>
        <taxon>Methanococcaceae</taxon>
        <taxon>Methanococcus</taxon>
    </lineage>
</organism>
<evidence type="ECO:0000313" key="3">
    <source>
        <dbReference type="EMBL" id="MBP2201242.1"/>
    </source>
</evidence>
<gene>
    <name evidence="3" type="ORF">J3E07_000640</name>
</gene>
<evidence type="ECO:0000256" key="1">
    <source>
        <dbReference type="ARBA" id="ARBA00007458"/>
    </source>
</evidence>
<dbReference type="EMBL" id="JAGGMV010000001">
    <property type="protein sequence ID" value="MBP2201242.1"/>
    <property type="molecule type" value="Genomic_DNA"/>
</dbReference>
<dbReference type="Proteomes" id="UP000740329">
    <property type="component" value="Unassembled WGS sequence"/>
</dbReference>
<dbReference type="InterPro" id="IPR007562">
    <property type="entry name" value="Transglutaminase-like_domain"/>
</dbReference>
<dbReference type="AlphaFoldDB" id="A0A8J7RDG8"/>
<reference evidence="3" key="1">
    <citation type="submission" date="2021-03" db="EMBL/GenBank/DDBJ databases">
        <title>Genomic Encyclopedia of Type Strains, Phase IV (KMG-V): Genome sequencing to study the core and pangenomes of soil and plant-associated prokaryotes.</title>
        <authorList>
            <person name="Whitman W."/>
        </authorList>
    </citation>
    <scope>NUCLEOTIDE SEQUENCE</scope>
    <source>
        <strain evidence="3">C4</strain>
    </source>
</reference>